<keyword evidence="2" id="KW-1185">Reference proteome</keyword>
<evidence type="ECO:0000313" key="1">
    <source>
        <dbReference type="EMBL" id="EWH09471.1"/>
    </source>
</evidence>
<dbReference type="RefSeq" id="WP_035015116.1">
    <property type="nucleotide sequence ID" value="NZ_ARZY01000023.1"/>
</dbReference>
<reference evidence="1 2" key="1">
    <citation type="journal article" date="2014" name="Genome Announc.">
        <title>Draft Genome Sequence of the Agar-Degrading Bacterium Catenovulum sp. Strain DS-2, Isolated from Intestines of Haliotis diversicolor.</title>
        <authorList>
            <person name="Shan D."/>
            <person name="Li X."/>
            <person name="Gu Z."/>
            <person name="Wei G."/>
            <person name="Gao Z."/>
            <person name="Shao Z."/>
        </authorList>
    </citation>
    <scope>NUCLEOTIDE SEQUENCE [LARGE SCALE GENOMIC DNA]</scope>
    <source>
        <strain evidence="1 2">DS-2</strain>
    </source>
</reference>
<accession>W7QBU0</accession>
<gene>
    <name evidence="1" type="ORF">DS2_12343</name>
</gene>
<organism evidence="1 2">
    <name type="scientific">Catenovulum agarivorans DS-2</name>
    <dbReference type="NCBI Taxonomy" id="1328313"/>
    <lineage>
        <taxon>Bacteria</taxon>
        <taxon>Pseudomonadati</taxon>
        <taxon>Pseudomonadota</taxon>
        <taxon>Gammaproteobacteria</taxon>
        <taxon>Alteromonadales</taxon>
        <taxon>Alteromonadaceae</taxon>
        <taxon>Catenovulum</taxon>
    </lineage>
</organism>
<name>W7QBU0_9ALTE</name>
<dbReference type="Gene3D" id="3.40.50.2000">
    <property type="entry name" value="Glycogen Phosphorylase B"/>
    <property type="match status" value="2"/>
</dbReference>
<dbReference type="eggNOG" id="COG0859">
    <property type="taxonomic scope" value="Bacteria"/>
</dbReference>
<dbReference type="OrthoDB" id="5727346at2"/>
<comment type="caution">
    <text evidence="1">The sequence shown here is derived from an EMBL/GenBank/DDBJ whole genome shotgun (WGS) entry which is preliminary data.</text>
</comment>
<dbReference type="PATRIC" id="fig|1328313.3.peg.2521"/>
<dbReference type="GO" id="GO:0005829">
    <property type="term" value="C:cytosol"/>
    <property type="evidence" value="ECO:0007669"/>
    <property type="project" value="TreeGrafter"/>
</dbReference>
<proteinExistence type="predicted"/>
<dbReference type="InterPro" id="IPR051199">
    <property type="entry name" value="LPS_LOS_Heptosyltrfase"/>
</dbReference>
<protein>
    <submittedName>
        <fullName evidence="1">Uncharacterized protein</fullName>
    </submittedName>
</protein>
<dbReference type="GO" id="GO:0009244">
    <property type="term" value="P:lipopolysaccharide core region biosynthetic process"/>
    <property type="evidence" value="ECO:0007669"/>
    <property type="project" value="TreeGrafter"/>
</dbReference>
<dbReference type="PANTHER" id="PTHR30160">
    <property type="entry name" value="TETRAACYLDISACCHARIDE 4'-KINASE-RELATED"/>
    <property type="match status" value="1"/>
</dbReference>
<dbReference type="Proteomes" id="UP000019276">
    <property type="component" value="Unassembled WGS sequence"/>
</dbReference>
<dbReference type="STRING" id="1328313.DS2_12343"/>
<dbReference type="PANTHER" id="PTHR30160:SF1">
    <property type="entry name" value="LIPOPOLYSACCHARIDE 1,2-N-ACETYLGLUCOSAMINETRANSFERASE-RELATED"/>
    <property type="match status" value="1"/>
</dbReference>
<evidence type="ECO:0000313" key="2">
    <source>
        <dbReference type="Proteomes" id="UP000019276"/>
    </source>
</evidence>
<dbReference type="AlphaFoldDB" id="W7QBU0"/>
<dbReference type="GO" id="GO:0008713">
    <property type="term" value="F:ADP-heptose-lipopolysaccharide heptosyltransferase activity"/>
    <property type="evidence" value="ECO:0007669"/>
    <property type="project" value="TreeGrafter"/>
</dbReference>
<dbReference type="EMBL" id="ARZY01000023">
    <property type="protein sequence ID" value="EWH09471.1"/>
    <property type="molecule type" value="Genomic_DNA"/>
</dbReference>
<sequence length="345" mass="38210">MTSAQPIKILIMRLLNVADVAAIAVPAIRYYQAQYPNAEITFLSFGQGKEIVELAEPTVKHINLARQDWPDAFIPAMESFLGLAEKIVGEAYDQIINLDTSFMPCFLARFLKDAGERVMGNYMSLSVQELIDQFQAQQLKPEYVNDPMAFMLSTFPKMDSLYGAWWQTADLPQEGFPQHFLQTCCGFTTLKFDMKIAIEPDAELLAQAAGKYKVALATNAVPNYPHLNELKQQLQDKGVFVWSEPFTDMPMQQKLAKLAACDLVITPPSEFLWLAKAAGTQTLLISGATEPQILMPDFATDPTGECPACLQQIAANDAADNQLLCNCVKPKTVIECVDEIVAAKV</sequence>
<dbReference type="SUPFAM" id="SSF53756">
    <property type="entry name" value="UDP-Glycosyltransferase/glycogen phosphorylase"/>
    <property type="match status" value="1"/>
</dbReference>